<dbReference type="EMBL" id="CP019384">
    <property type="protein sequence ID" value="QAT17878.1"/>
    <property type="molecule type" value="Genomic_DNA"/>
</dbReference>
<organism evidence="1 2">
    <name type="scientific">Velamenicoccus archaeovorus</name>
    <dbReference type="NCBI Taxonomy" id="1930593"/>
    <lineage>
        <taxon>Bacteria</taxon>
        <taxon>Pseudomonadati</taxon>
        <taxon>Candidatus Omnitrophota</taxon>
        <taxon>Candidatus Velamenicoccus</taxon>
    </lineage>
</organism>
<proteinExistence type="predicted"/>
<dbReference type="AlphaFoldDB" id="A0A410P735"/>
<protein>
    <submittedName>
        <fullName evidence="1">Uncharacterized protein</fullName>
    </submittedName>
</protein>
<sequence length="60" mass="6863">MAKATVEYKNGKKIVTYPNGEKQEYSKGNLKTAKDMFLKQRQKIDENIALIDDDLAKMVV</sequence>
<accession>A0A410P735</accession>
<reference evidence="1 2" key="1">
    <citation type="submission" date="2017-01" db="EMBL/GenBank/DDBJ databases">
        <title>First insights into the biology of 'candidatus Vampirococcus archaeovorus'.</title>
        <authorList>
            <person name="Kizina J."/>
            <person name="Jordan S."/>
            <person name="Stueber K."/>
            <person name="Reinhardt R."/>
            <person name="Harder J."/>
        </authorList>
    </citation>
    <scope>NUCLEOTIDE SEQUENCE [LARGE SCALE GENOMIC DNA]</scope>
    <source>
        <strain evidence="1 2">LiM</strain>
    </source>
</reference>
<keyword evidence="2" id="KW-1185">Reference proteome</keyword>
<dbReference type="RefSeq" id="WP_128700843.1">
    <property type="nucleotide sequence ID" value="NZ_CP019384.1"/>
</dbReference>
<evidence type="ECO:0000313" key="1">
    <source>
        <dbReference type="EMBL" id="QAT17878.1"/>
    </source>
</evidence>
<name>A0A410P735_VELA1</name>
<gene>
    <name evidence="1" type="ORF">BU251_09155</name>
</gene>
<evidence type="ECO:0000313" key="2">
    <source>
        <dbReference type="Proteomes" id="UP000287243"/>
    </source>
</evidence>
<dbReference type="KEGG" id="vai:BU251_09155"/>
<dbReference type="Proteomes" id="UP000287243">
    <property type="component" value="Chromosome"/>
</dbReference>